<proteinExistence type="predicted"/>
<protein>
    <submittedName>
        <fullName evidence="4">Putative diguanylate cyclase YegE</fullName>
    </submittedName>
</protein>
<dbReference type="InterPro" id="IPR029787">
    <property type="entry name" value="Nucleotide_cyclase"/>
</dbReference>
<dbReference type="InterPro" id="IPR000014">
    <property type="entry name" value="PAS"/>
</dbReference>
<dbReference type="GO" id="GO:0003824">
    <property type="term" value="F:catalytic activity"/>
    <property type="evidence" value="ECO:0007669"/>
    <property type="project" value="UniProtKB-ARBA"/>
</dbReference>
<dbReference type="Gene3D" id="3.30.450.40">
    <property type="match status" value="1"/>
</dbReference>
<dbReference type="OrthoDB" id="8526884at2"/>
<dbReference type="InterPro" id="IPR000160">
    <property type="entry name" value="GGDEF_dom"/>
</dbReference>
<dbReference type="InterPro" id="IPR043128">
    <property type="entry name" value="Rev_trsase/Diguanyl_cyclase"/>
</dbReference>
<dbReference type="SUPFAM" id="SSF55073">
    <property type="entry name" value="Nucleotide cyclase"/>
    <property type="match status" value="1"/>
</dbReference>
<evidence type="ECO:0000313" key="4">
    <source>
        <dbReference type="EMBL" id="BBE51377.1"/>
    </source>
</evidence>
<accession>A0A2Z6GD35</accession>
<dbReference type="FunFam" id="3.30.70.270:FF:000001">
    <property type="entry name" value="Diguanylate cyclase domain protein"/>
    <property type="match status" value="1"/>
</dbReference>
<dbReference type="Pfam" id="PF00990">
    <property type="entry name" value="GGDEF"/>
    <property type="match status" value="1"/>
</dbReference>
<reference evidence="4 5" key="1">
    <citation type="submission" date="2018-06" db="EMBL/GenBank/DDBJ databases">
        <title>OYT1 Genome Sequencing.</title>
        <authorList>
            <person name="Kato S."/>
            <person name="Itoh T."/>
            <person name="Ohkuma M."/>
        </authorList>
    </citation>
    <scope>NUCLEOTIDE SEQUENCE [LARGE SCALE GENOMIC DNA]</scope>
    <source>
        <strain evidence="4 5">OYT1</strain>
    </source>
</reference>
<dbReference type="SUPFAM" id="SSF55781">
    <property type="entry name" value="GAF domain-like"/>
    <property type="match status" value="1"/>
</dbReference>
<dbReference type="Proteomes" id="UP000033070">
    <property type="component" value="Chromosome"/>
</dbReference>
<dbReference type="Pfam" id="PF13426">
    <property type="entry name" value="PAS_9"/>
    <property type="match status" value="1"/>
</dbReference>
<dbReference type="NCBIfam" id="TIGR00254">
    <property type="entry name" value="GGDEF"/>
    <property type="match status" value="1"/>
</dbReference>
<evidence type="ECO:0000259" key="1">
    <source>
        <dbReference type="PROSITE" id="PS50112"/>
    </source>
</evidence>
<dbReference type="SUPFAM" id="SSF55785">
    <property type="entry name" value="PYP-like sensor domain (PAS domain)"/>
    <property type="match status" value="1"/>
</dbReference>
<dbReference type="PANTHER" id="PTHR46663">
    <property type="entry name" value="DIGUANYLATE CYCLASE DGCT-RELATED"/>
    <property type="match status" value="1"/>
</dbReference>
<dbReference type="EMBL" id="AP018738">
    <property type="protein sequence ID" value="BBE51377.1"/>
    <property type="molecule type" value="Genomic_DNA"/>
</dbReference>
<dbReference type="RefSeq" id="WP_062626051.1">
    <property type="nucleotide sequence ID" value="NZ_AP018738.1"/>
</dbReference>
<dbReference type="Gene3D" id="3.30.70.270">
    <property type="match status" value="1"/>
</dbReference>
<dbReference type="InterPro" id="IPR029016">
    <property type="entry name" value="GAF-like_dom_sf"/>
</dbReference>
<name>A0A2Z6GD35_9PROT</name>
<dbReference type="SMART" id="SM00065">
    <property type="entry name" value="GAF"/>
    <property type="match status" value="1"/>
</dbReference>
<dbReference type="InterPro" id="IPR003018">
    <property type="entry name" value="GAF"/>
</dbReference>
<feature type="domain" description="PAS" evidence="1">
    <location>
        <begin position="295"/>
        <end position="340"/>
    </location>
</feature>
<dbReference type="PROSITE" id="PS50887">
    <property type="entry name" value="GGDEF"/>
    <property type="match status" value="1"/>
</dbReference>
<evidence type="ECO:0000259" key="2">
    <source>
        <dbReference type="PROSITE" id="PS50113"/>
    </source>
</evidence>
<dbReference type="PANTHER" id="PTHR46663:SF3">
    <property type="entry name" value="SLL0267 PROTEIN"/>
    <property type="match status" value="1"/>
</dbReference>
<dbReference type="AlphaFoldDB" id="A0A2Z6GD35"/>
<dbReference type="Pfam" id="PF13185">
    <property type="entry name" value="GAF_2"/>
    <property type="match status" value="1"/>
</dbReference>
<dbReference type="InterPro" id="IPR001610">
    <property type="entry name" value="PAC"/>
</dbReference>
<dbReference type="STRING" id="1188319.OYT1_00841"/>
<dbReference type="InterPro" id="IPR052163">
    <property type="entry name" value="DGC-Regulatory_Protein"/>
</dbReference>
<dbReference type="InterPro" id="IPR000700">
    <property type="entry name" value="PAS-assoc_C"/>
</dbReference>
<dbReference type="PROSITE" id="PS50113">
    <property type="entry name" value="PAC"/>
    <property type="match status" value="1"/>
</dbReference>
<sequence>MTTRLSILLVAVSDDVALRLDGRFREEGVEVAFRRADTAEALAGALSEPLNLLIAGISPLLTIRLLATELQVRSLDVPILVVAEAARNHAQLMRDGAQDVFLPRDLSRLVPVIRRELTAAVQRLQLSEQVVITHLLQEVDEFILQRDDFSTLVNRIAQRIIELFDFRLVWIGLKEGDGSINAIAVAGAKDYLKEITMRWDDTPQGRATPGQAIRRGAPVSLSWDAPEVSHLRERAEHYGLRSSLSLPLGVKGEVIGVLNIYSPHEHAFGEAVIARLSAFASRVTVAMLAAQEQQELRLLELAMSNAANAMFITRSDGVIEWMNEALQQFSGYSMEALLGQDPRIFSSGQQDAAFWHEMWQAVLSGQVWRGDIVNQHRDGHLYTVNQNVSPLYDLSGRLTHFLAVQQDISEKKRLEQEIRFMAYHDALTGLPNRILFQDRVQHAIVQVRRTRKMLALMFMDLDGFKAVNDTCGHAKGDALLRQVAERMKSCVRSGDTVARLAGDEFTVLLLDVQDASSVAQIAQKLLTSVSQPFDLGDGQVVEVTLSIGISLFPKDASEGDALLSSADRAMYRAKNTGKNRYVFLSQLNDNEPN</sequence>
<dbReference type="Gene3D" id="3.30.450.20">
    <property type="entry name" value="PAS domain"/>
    <property type="match status" value="1"/>
</dbReference>
<organism evidence="4 5">
    <name type="scientific">Ferriphaselus amnicola</name>
    <dbReference type="NCBI Taxonomy" id="1188319"/>
    <lineage>
        <taxon>Bacteria</taxon>
        <taxon>Pseudomonadati</taxon>
        <taxon>Pseudomonadota</taxon>
        <taxon>Betaproteobacteria</taxon>
        <taxon>Nitrosomonadales</taxon>
        <taxon>Gallionellaceae</taxon>
        <taxon>Ferriphaselus</taxon>
    </lineage>
</organism>
<feature type="domain" description="PAC" evidence="2">
    <location>
        <begin position="366"/>
        <end position="420"/>
    </location>
</feature>
<dbReference type="PROSITE" id="PS50112">
    <property type="entry name" value="PAS"/>
    <property type="match status" value="1"/>
</dbReference>
<gene>
    <name evidence="4" type="ORF">OYT1_ch1849</name>
</gene>
<dbReference type="CDD" id="cd01949">
    <property type="entry name" value="GGDEF"/>
    <property type="match status" value="1"/>
</dbReference>
<dbReference type="SMART" id="SM00086">
    <property type="entry name" value="PAC"/>
    <property type="match status" value="1"/>
</dbReference>
<dbReference type="InterPro" id="IPR035965">
    <property type="entry name" value="PAS-like_dom_sf"/>
</dbReference>
<dbReference type="CDD" id="cd00130">
    <property type="entry name" value="PAS"/>
    <property type="match status" value="1"/>
</dbReference>
<dbReference type="NCBIfam" id="TIGR00229">
    <property type="entry name" value="sensory_box"/>
    <property type="match status" value="1"/>
</dbReference>
<dbReference type="KEGG" id="fam:OYT1_ch1849"/>
<keyword evidence="5" id="KW-1185">Reference proteome</keyword>
<evidence type="ECO:0000313" key="5">
    <source>
        <dbReference type="Proteomes" id="UP000033070"/>
    </source>
</evidence>
<evidence type="ECO:0000259" key="3">
    <source>
        <dbReference type="PROSITE" id="PS50887"/>
    </source>
</evidence>
<dbReference type="SMART" id="SM00267">
    <property type="entry name" value="GGDEF"/>
    <property type="match status" value="1"/>
</dbReference>
<feature type="domain" description="GGDEF" evidence="3">
    <location>
        <begin position="452"/>
        <end position="586"/>
    </location>
</feature>